<dbReference type="KEGG" id="ols:Olsu_0601"/>
<dbReference type="STRING" id="633147.Olsu_0601"/>
<dbReference type="AlphaFoldDB" id="E1QZA2"/>
<name>E1QZA2_OLSUV</name>
<accession>E1QZA2</accession>
<dbReference type="Proteomes" id="UP000000333">
    <property type="component" value="Chromosome"/>
</dbReference>
<sequence>MRILSDSHVRNRTITLLGPKMPYPSSAGEFLKCVQFIVNDNL</sequence>
<gene>
    <name evidence="1" type="ordered locus">Olsu_0601</name>
</gene>
<organism evidence="1 2">
    <name type="scientific">Olsenella uli (strain ATCC 49627 / DSM 7084 / CCUG 31166 / CIP 109912 / JCM 12494 / LMG 11480 / NCIMB 702895 / VPI D76D-27C)</name>
    <name type="common">Lactobacillus uli</name>
    <dbReference type="NCBI Taxonomy" id="633147"/>
    <lineage>
        <taxon>Bacteria</taxon>
        <taxon>Bacillati</taxon>
        <taxon>Actinomycetota</taxon>
        <taxon>Coriobacteriia</taxon>
        <taxon>Coriobacteriales</taxon>
        <taxon>Atopobiaceae</taxon>
        <taxon>Olsenella</taxon>
    </lineage>
</organism>
<dbReference type="HOGENOM" id="CLU_3254911_0_0_11"/>
<protein>
    <submittedName>
        <fullName evidence="1">Uncharacterized protein</fullName>
    </submittedName>
</protein>
<keyword evidence="2" id="KW-1185">Reference proteome</keyword>
<evidence type="ECO:0000313" key="1">
    <source>
        <dbReference type="EMBL" id="ADK67716.1"/>
    </source>
</evidence>
<evidence type="ECO:0000313" key="2">
    <source>
        <dbReference type="Proteomes" id="UP000000333"/>
    </source>
</evidence>
<proteinExistence type="predicted"/>
<reference evidence="1 2" key="1">
    <citation type="journal article" date="2010" name="Stand. Genomic Sci.">
        <title>Complete genome sequence of Olsenella uli type strain (VPI D76D-27C).</title>
        <authorList>
            <person name="Goker M."/>
            <person name="Held B."/>
            <person name="Lucas S."/>
            <person name="Nolan M."/>
            <person name="Yasawong M."/>
            <person name="Glavina Del Rio T."/>
            <person name="Tice H."/>
            <person name="Cheng J.F."/>
            <person name="Bruce D."/>
            <person name="Detter J.C."/>
            <person name="Tapia R."/>
            <person name="Han C."/>
            <person name="Goodwin L."/>
            <person name="Pitluck S."/>
            <person name="Liolios K."/>
            <person name="Ivanova N."/>
            <person name="Mavromatis K."/>
            <person name="Mikhailova N."/>
            <person name="Pati A."/>
            <person name="Chen A."/>
            <person name="Palaniappan K."/>
            <person name="Land M."/>
            <person name="Hauser L."/>
            <person name="Chang Y.J."/>
            <person name="Jeffries C.D."/>
            <person name="Rohde M."/>
            <person name="Sikorski J."/>
            <person name="Pukall R."/>
            <person name="Woyke T."/>
            <person name="Bristow J."/>
            <person name="Eisen J.A."/>
            <person name="Markowitz V."/>
            <person name="Hugenholtz P."/>
            <person name="Kyrpides N.C."/>
            <person name="Klenk H.P."/>
            <person name="Lapidus A."/>
        </authorList>
    </citation>
    <scope>NUCLEOTIDE SEQUENCE [LARGE SCALE GENOMIC DNA]</scope>
    <source>
        <strain evidence="2">ATCC 49627 / DSM 7084 / CIP 109912 / JCM 12494 / NCIMB 702895 / VPI D76D-27C</strain>
    </source>
</reference>
<dbReference type="EMBL" id="CP002106">
    <property type="protein sequence ID" value="ADK67716.1"/>
    <property type="molecule type" value="Genomic_DNA"/>
</dbReference>